<feature type="non-terminal residue" evidence="1">
    <location>
        <position position="1"/>
    </location>
</feature>
<evidence type="ECO:0000313" key="2">
    <source>
        <dbReference type="Proteomes" id="UP000789702"/>
    </source>
</evidence>
<organism evidence="1 2">
    <name type="scientific">Dentiscutata heterogama</name>
    <dbReference type="NCBI Taxonomy" id="1316150"/>
    <lineage>
        <taxon>Eukaryota</taxon>
        <taxon>Fungi</taxon>
        <taxon>Fungi incertae sedis</taxon>
        <taxon>Mucoromycota</taxon>
        <taxon>Glomeromycotina</taxon>
        <taxon>Glomeromycetes</taxon>
        <taxon>Diversisporales</taxon>
        <taxon>Gigasporaceae</taxon>
        <taxon>Dentiscutata</taxon>
    </lineage>
</organism>
<name>A0ACA9PQZ1_9GLOM</name>
<proteinExistence type="predicted"/>
<feature type="non-terminal residue" evidence="1">
    <location>
        <position position="213"/>
    </location>
</feature>
<reference evidence="1" key="1">
    <citation type="submission" date="2021-06" db="EMBL/GenBank/DDBJ databases">
        <authorList>
            <person name="Kallberg Y."/>
            <person name="Tangrot J."/>
            <person name="Rosling A."/>
        </authorList>
    </citation>
    <scope>NUCLEOTIDE SEQUENCE</scope>
    <source>
        <strain evidence="1">IL203A</strain>
    </source>
</reference>
<protein>
    <submittedName>
        <fullName evidence="1">3341_t:CDS:1</fullName>
    </submittedName>
</protein>
<comment type="caution">
    <text evidence="1">The sequence shown here is derived from an EMBL/GenBank/DDBJ whole genome shotgun (WGS) entry which is preliminary data.</text>
</comment>
<evidence type="ECO:0000313" key="1">
    <source>
        <dbReference type="EMBL" id="CAG8715791.1"/>
    </source>
</evidence>
<dbReference type="EMBL" id="CAJVPU010031045">
    <property type="protein sequence ID" value="CAG8715791.1"/>
    <property type="molecule type" value="Genomic_DNA"/>
</dbReference>
<accession>A0ACA9PQZ1</accession>
<gene>
    <name evidence="1" type="ORF">DHETER_LOCUS12530</name>
</gene>
<sequence length="213" mass="23959">QGFAIGRIYFTNPSASELFYLRLLLTTVHGSQSFDHLKTVGNIVHPTFKSACLALGLLETDSEWIQCLEEASVLRTSSQLRTLFAIILMHCAPSHPEQLWLRFHEILHQSGQSLKENQEFAYWLLEENDKLSLPYYMKILPQSLESLIGSTYPNIHLTGTFLNLLPGNQHTYISADNSISENGANNNNIYPTEFLNSLSPKGLPLAKLNLKIG</sequence>
<dbReference type="Proteomes" id="UP000789702">
    <property type="component" value="Unassembled WGS sequence"/>
</dbReference>
<keyword evidence="2" id="KW-1185">Reference proteome</keyword>